<organism evidence="1 2">
    <name type="scientific">Advenella incenata</name>
    <dbReference type="NCBI Taxonomy" id="267800"/>
    <lineage>
        <taxon>Bacteria</taxon>
        <taxon>Pseudomonadati</taxon>
        <taxon>Pseudomonadota</taxon>
        <taxon>Betaproteobacteria</taxon>
        <taxon>Burkholderiales</taxon>
        <taxon>Alcaligenaceae</taxon>
    </lineage>
</organism>
<sequence length="84" mass="9479">MPIIIIHVPLNDIVPRAAGNRYSEVRMWEWSRQRISARSVNRSRALALNSGLLAGSAMGRLISSRYRLCMLKSPFLNDVVRRGG</sequence>
<evidence type="ECO:0000313" key="2">
    <source>
        <dbReference type="Proteomes" id="UP000293398"/>
    </source>
</evidence>
<protein>
    <submittedName>
        <fullName evidence="1">Uncharacterized protein</fullName>
    </submittedName>
</protein>
<dbReference type="Proteomes" id="UP000293398">
    <property type="component" value="Unassembled WGS sequence"/>
</dbReference>
<name>A0A4Q7VCN4_9BURK</name>
<reference evidence="1 2" key="1">
    <citation type="submission" date="2019-02" db="EMBL/GenBank/DDBJ databases">
        <title>Genomic Encyclopedia of Type Strains, Phase IV (KMG-IV): sequencing the most valuable type-strain genomes for metagenomic binning, comparative biology and taxonomic classification.</title>
        <authorList>
            <person name="Goeker M."/>
        </authorList>
    </citation>
    <scope>NUCLEOTIDE SEQUENCE [LARGE SCALE GENOMIC DNA]</scope>
    <source>
        <strain evidence="1 2">DSM 23814</strain>
    </source>
</reference>
<accession>A0A4Q7VCN4</accession>
<evidence type="ECO:0000313" key="1">
    <source>
        <dbReference type="EMBL" id="RZT94651.1"/>
    </source>
</evidence>
<dbReference type="AlphaFoldDB" id="A0A4Q7VCN4"/>
<dbReference type="EMBL" id="SHKO01000002">
    <property type="protein sequence ID" value="RZT94651.1"/>
    <property type="molecule type" value="Genomic_DNA"/>
</dbReference>
<comment type="caution">
    <text evidence="1">The sequence shown here is derived from an EMBL/GenBank/DDBJ whole genome shotgun (WGS) entry which is preliminary data.</text>
</comment>
<gene>
    <name evidence="1" type="ORF">EV681_3072</name>
</gene>
<proteinExistence type="predicted"/>
<keyword evidence="2" id="KW-1185">Reference proteome</keyword>